<name>A0AAW6TX25_9BACT</name>
<feature type="transmembrane region" description="Helical" evidence="1">
    <location>
        <begin position="64"/>
        <end position="82"/>
    </location>
</feature>
<dbReference type="RefSeq" id="WP_349243404.1">
    <property type="nucleotide sequence ID" value="NZ_JASCXX010000002.1"/>
</dbReference>
<feature type="transmembrane region" description="Helical" evidence="1">
    <location>
        <begin position="94"/>
        <end position="113"/>
    </location>
</feature>
<feature type="transmembrane region" description="Helical" evidence="1">
    <location>
        <begin position="24"/>
        <end position="44"/>
    </location>
</feature>
<keyword evidence="1" id="KW-1133">Transmembrane helix</keyword>
<evidence type="ECO:0000313" key="4">
    <source>
        <dbReference type="Proteomes" id="UP001431776"/>
    </source>
</evidence>
<feature type="transmembrane region" description="Helical" evidence="1">
    <location>
        <begin position="224"/>
        <end position="244"/>
    </location>
</feature>
<comment type="caution">
    <text evidence="3">The sequence shown here is derived from an EMBL/GenBank/DDBJ whole genome shotgun (WGS) entry which is preliminary data.</text>
</comment>
<organism evidence="3 4">
    <name type="scientific">Anaerobaca lacustris</name>
    <dbReference type="NCBI Taxonomy" id="3044600"/>
    <lineage>
        <taxon>Bacteria</taxon>
        <taxon>Pseudomonadati</taxon>
        <taxon>Planctomycetota</taxon>
        <taxon>Phycisphaerae</taxon>
        <taxon>Sedimentisphaerales</taxon>
        <taxon>Anaerobacaceae</taxon>
        <taxon>Anaerobaca</taxon>
    </lineage>
</organism>
<sequence>MSGEDISRGLPMPRPEDRIASVDALRGLVILLMIFVNDVAGVRAAPSWLKHVSANADGMTLPDVVFPAFLFVMGMSIPLSLGRALDAGRSRLSLLPKVLTRILALLLMGVLMVNMDRHNPGHRGLWGLLTYLAVFLAFPVVPPGPPLRRRTFQIWRVIGFIGLAVLALAYRTADGRHLVLGPLFDSSDTVWLRHSWWGILGLIGWAYLVASLVYLVLGRRREWLLGATGLLAMVYVADRHGLFARVDSRAWLAWAAPAIGLLERLYGWVGSHVSIGQSFGSLASISVAGCCLGTIVSSGSEIRTHTERLRWALVYAVGLAVAALLFDPLYGINKIRATPAWCFLCSSLTALTWVALYWIMDVRGGRTWSAIVRPAGANPLMAYILHPFVLMVASFVGLPLTFYKRADLPVAVNILGCLTMAFAIVGLTGLIGRLGYRLKV</sequence>
<dbReference type="InterPro" id="IPR032176">
    <property type="entry name" value="DUF5009"/>
</dbReference>
<feature type="domain" description="DUF5009" evidence="2">
    <location>
        <begin position="19"/>
        <end position="114"/>
    </location>
</feature>
<proteinExistence type="predicted"/>
<dbReference type="PANTHER" id="PTHR31061">
    <property type="entry name" value="LD22376P"/>
    <property type="match status" value="1"/>
</dbReference>
<dbReference type="EMBL" id="JASCXX010000002">
    <property type="protein sequence ID" value="MDI6447993.1"/>
    <property type="molecule type" value="Genomic_DNA"/>
</dbReference>
<feature type="transmembrane region" description="Helical" evidence="1">
    <location>
        <begin position="338"/>
        <end position="360"/>
    </location>
</feature>
<evidence type="ECO:0000313" key="3">
    <source>
        <dbReference type="EMBL" id="MDI6447993.1"/>
    </source>
</evidence>
<dbReference type="PANTHER" id="PTHR31061:SF24">
    <property type="entry name" value="LD22376P"/>
    <property type="match status" value="1"/>
</dbReference>
<evidence type="ECO:0000256" key="1">
    <source>
        <dbReference type="SAM" id="Phobius"/>
    </source>
</evidence>
<feature type="transmembrane region" description="Helical" evidence="1">
    <location>
        <begin position="410"/>
        <end position="431"/>
    </location>
</feature>
<feature type="transmembrane region" description="Helical" evidence="1">
    <location>
        <begin position="125"/>
        <end position="142"/>
    </location>
</feature>
<feature type="transmembrane region" description="Helical" evidence="1">
    <location>
        <begin position="380"/>
        <end position="403"/>
    </location>
</feature>
<feature type="transmembrane region" description="Helical" evidence="1">
    <location>
        <begin position="196"/>
        <end position="217"/>
    </location>
</feature>
<feature type="transmembrane region" description="Helical" evidence="1">
    <location>
        <begin position="154"/>
        <end position="173"/>
    </location>
</feature>
<evidence type="ECO:0000259" key="2">
    <source>
        <dbReference type="Pfam" id="PF16401"/>
    </source>
</evidence>
<keyword evidence="1" id="KW-0472">Membrane</keyword>
<protein>
    <submittedName>
        <fullName evidence="3">DUF5009 domain-containing protein</fullName>
    </submittedName>
</protein>
<keyword evidence="1" id="KW-0812">Transmembrane</keyword>
<dbReference type="Pfam" id="PF16401">
    <property type="entry name" value="DUF5009"/>
    <property type="match status" value="1"/>
</dbReference>
<feature type="transmembrane region" description="Helical" evidence="1">
    <location>
        <begin position="279"/>
        <end position="297"/>
    </location>
</feature>
<feature type="transmembrane region" description="Helical" evidence="1">
    <location>
        <begin position="309"/>
        <end position="326"/>
    </location>
</feature>
<accession>A0AAW6TX25</accession>
<keyword evidence="4" id="KW-1185">Reference proteome</keyword>
<gene>
    <name evidence="3" type="ORF">QJ522_02960</name>
</gene>
<reference evidence="3" key="1">
    <citation type="submission" date="2023-05" db="EMBL/GenBank/DDBJ databases">
        <title>Anaerotaeda fermentans gen. nov., sp. nov., a novel anaerobic planctomycete of the new family within the order Sedimentisphaerales isolated from Taman Peninsula, Russia.</title>
        <authorList>
            <person name="Khomyakova M.A."/>
            <person name="Merkel A.Y."/>
            <person name="Slobodkin A.I."/>
        </authorList>
    </citation>
    <scope>NUCLEOTIDE SEQUENCE</scope>
    <source>
        <strain evidence="3">M17dextr</strain>
    </source>
</reference>
<dbReference type="Proteomes" id="UP001431776">
    <property type="component" value="Unassembled WGS sequence"/>
</dbReference>
<dbReference type="AlphaFoldDB" id="A0AAW6TX25"/>